<evidence type="ECO:0000313" key="3">
    <source>
        <dbReference type="Proteomes" id="UP001338125"/>
    </source>
</evidence>
<reference evidence="2 3" key="1">
    <citation type="submission" date="2024-01" db="EMBL/GenBank/DDBJ databases">
        <title>Complete genome of Cladobotryum mycophilum ATHUM6906.</title>
        <authorList>
            <person name="Christinaki A.C."/>
            <person name="Myridakis A.I."/>
            <person name="Kouvelis V.N."/>
        </authorList>
    </citation>
    <scope>NUCLEOTIDE SEQUENCE [LARGE SCALE GENOMIC DNA]</scope>
    <source>
        <strain evidence="2 3">ATHUM6906</strain>
    </source>
</reference>
<dbReference type="EMBL" id="JAVFKD010000016">
    <property type="protein sequence ID" value="KAK5988426.1"/>
    <property type="molecule type" value="Genomic_DNA"/>
</dbReference>
<feature type="compositionally biased region" description="Polar residues" evidence="1">
    <location>
        <begin position="266"/>
        <end position="285"/>
    </location>
</feature>
<accession>A0ABR0S9B4</accession>
<keyword evidence="3" id="KW-1185">Reference proteome</keyword>
<feature type="region of interest" description="Disordered" evidence="1">
    <location>
        <begin position="79"/>
        <end position="105"/>
    </location>
</feature>
<protein>
    <submittedName>
        <fullName evidence="2">Uncharacterized protein</fullName>
    </submittedName>
</protein>
<feature type="region of interest" description="Disordered" evidence="1">
    <location>
        <begin position="154"/>
        <end position="176"/>
    </location>
</feature>
<evidence type="ECO:0000313" key="2">
    <source>
        <dbReference type="EMBL" id="KAK5988426.1"/>
    </source>
</evidence>
<feature type="region of interest" description="Disordered" evidence="1">
    <location>
        <begin position="244"/>
        <end position="290"/>
    </location>
</feature>
<gene>
    <name evidence="2" type="ORF">PT974_12581</name>
</gene>
<evidence type="ECO:0000256" key="1">
    <source>
        <dbReference type="SAM" id="MobiDB-lite"/>
    </source>
</evidence>
<comment type="caution">
    <text evidence="2">The sequence shown here is derived from an EMBL/GenBank/DDBJ whole genome shotgun (WGS) entry which is preliminary data.</text>
</comment>
<name>A0ABR0S9B4_9HYPO</name>
<dbReference type="Proteomes" id="UP001338125">
    <property type="component" value="Unassembled WGS sequence"/>
</dbReference>
<proteinExistence type="predicted"/>
<feature type="compositionally biased region" description="Low complexity" evidence="1">
    <location>
        <begin position="91"/>
        <end position="105"/>
    </location>
</feature>
<organism evidence="2 3">
    <name type="scientific">Cladobotryum mycophilum</name>
    <dbReference type="NCBI Taxonomy" id="491253"/>
    <lineage>
        <taxon>Eukaryota</taxon>
        <taxon>Fungi</taxon>
        <taxon>Dikarya</taxon>
        <taxon>Ascomycota</taxon>
        <taxon>Pezizomycotina</taxon>
        <taxon>Sordariomycetes</taxon>
        <taxon>Hypocreomycetidae</taxon>
        <taxon>Hypocreales</taxon>
        <taxon>Hypocreaceae</taxon>
        <taxon>Cladobotryum</taxon>
    </lineage>
</organism>
<sequence length="326" mass="36596">MPSSQAKRTGHSASERIREFFRKKSDTDRSVQVSDLLKHENQNILKDIIEKVLESQKASAAYGEPGLLPLYNSASTQTEQPIYDGDITAKSETTTNYNSSSTQTSEDVEKAITVADHAVQVSLPLETTEAIPKYHSADQGNTELVNENMSSEYKSTGTTSQMLNETQSSTRDNNTCTKEECAPEHYNHTTPKPENKVIRKQDCVKVPWKEKYYITVRLPSSTEALQPLPIRVKEGRKILRPCLRKPVASPNSDESGEYELSKSDSWKQTPSFQPNMYNGATSHFQPRQRVNDECLQASDQSSHHFGNHELRYEFKFGGANLGKGSD</sequence>